<dbReference type="InterPro" id="IPR011009">
    <property type="entry name" value="Kinase-like_dom_sf"/>
</dbReference>
<dbReference type="EMBL" id="CP017556">
    <property type="protein sequence ID" value="AOW03732.1"/>
    <property type="molecule type" value="Genomic_DNA"/>
</dbReference>
<evidence type="ECO:0000256" key="7">
    <source>
        <dbReference type="ARBA" id="ARBA00022840"/>
    </source>
</evidence>
<keyword evidence="6" id="KW-0418">Kinase</keyword>
<dbReference type="GO" id="GO:0005737">
    <property type="term" value="C:cytoplasm"/>
    <property type="evidence" value="ECO:0007669"/>
    <property type="project" value="TreeGrafter"/>
</dbReference>
<comment type="similarity">
    <text evidence="1">Belongs to the protein kinase superfamily. STE Ser/Thr protein kinase family. STE20 subfamily.</text>
</comment>
<feature type="region of interest" description="Disordered" evidence="11">
    <location>
        <begin position="649"/>
        <end position="671"/>
    </location>
</feature>
<protein>
    <recommendedName>
        <fullName evidence="2">non-specific serine/threonine protein kinase</fullName>
        <ecNumber evidence="2">2.7.11.1</ecNumber>
    </recommendedName>
</protein>
<dbReference type="PROSITE" id="PS50011">
    <property type="entry name" value="PROTEIN_KINASE_DOM"/>
    <property type="match status" value="1"/>
</dbReference>
<dbReference type="SMART" id="SM00220">
    <property type="entry name" value="S_TKc"/>
    <property type="match status" value="1"/>
</dbReference>
<dbReference type="GO" id="GO:0005524">
    <property type="term" value="F:ATP binding"/>
    <property type="evidence" value="ECO:0007669"/>
    <property type="project" value="UniProtKB-UniRule"/>
</dbReference>
<dbReference type="PROSITE" id="PS00107">
    <property type="entry name" value="PROTEIN_KINASE_ATP"/>
    <property type="match status" value="1"/>
</dbReference>
<evidence type="ECO:0000256" key="9">
    <source>
        <dbReference type="ARBA" id="ARBA00048679"/>
    </source>
</evidence>
<dbReference type="eggNOG" id="KOG0201">
    <property type="taxonomic scope" value="Eukaryota"/>
</dbReference>
<evidence type="ECO:0000256" key="10">
    <source>
        <dbReference type="PROSITE-ProRule" id="PRU10141"/>
    </source>
</evidence>
<evidence type="ECO:0000256" key="8">
    <source>
        <dbReference type="ARBA" id="ARBA00047899"/>
    </source>
</evidence>
<dbReference type="InterPro" id="IPR050629">
    <property type="entry name" value="STE20/SPS1-PAK"/>
</dbReference>
<dbReference type="PANTHER" id="PTHR48012:SF10">
    <property type="entry name" value="FI20177P1"/>
    <property type="match status" value="1"/>
</dbReference>
<dbReference type="Pfam" id="PF00069">
    <property type="entry name" value="Pkinase"/>
    <property type="match status" value="1"/>
</dbReference>
<keyword evidence="7 10" id="KW-0067">ATP-binding</keyword>
<comment type="catalytic activity">
    <reaction evidence="9">
        <text>L-seryl-[protein] + ATP = O-phospho-L-seryl-[protein] + ADP + H(+)</text>
        <dbReference type="Rhea" id="RHEA:17989"/>
        <dbReference type="Rhea" id="RHEA-COMP:9863"/>
        <dbReference type="Rhea" id="RHEA-COMP:11604"/>
        <dbReference type="ChEBI" id="CHEBI:15378"/>
        <dbReference type="ChEBI" id="CHEBI:29999"/>
        <dbReference type="ChEBI" id="CHEBI:30616"/>
        <dbReference type="ChEBI" id="CHEBI:83421"/>
        <dbReference type="ChEBI" id="CHEBI:456216"/>
        <dbReference type="EC" id="2.7.11.1"/>
    </reaction>
</comment>
<evidence type="ECO:0000256" key="2">
    <source>
        <dbReference type="ARBA" id="ARBA00012513"/>
    </source>
</evidence>
<dbReference type="InterPro" id="IPR000719">
    <property type="entry name" value="Prot_kinase_dom"/>
</dbReference>
<dbReference type="VEuPathDB" id="FungiDB:YALI0_D07502g"/>
<evidence type="ECO:0000256" key="11">
    <source>
        <dbReference type="SAM" id="MobiDB-lite"/>
    </source>
</evidence>
<dbReference type="Proteomes" id="UP000182444">
    <property type="component" value="Chromosome 1D"/>
</dbReference>
<comment type="catalytic activity">
    <reaction evidence="8">
        <text>L-threonyl-[protein] + ATP = O-phospho-L-threonyl-[protein] + ADP + H(+)</text>
        <dbReference type="Rhea" id="RHEA:46608"/>
        <dbReference type="Rhea" id="RHEA-COMP:11060"/>
        <dbReference type="Rhea" id="RHEA-COMP:11605"/>
        <dbReference type="ChEBI" id="CHEBI:15378"/>
        <dbReference type="ChEBI" id="CHEBI:30013"/>
        <dbReference type="ChEBI" id="CHEBI:30616"/>
        <dbReference type="ChEBI" id="CHEBI:61977"/>
        <dbReference type="ChEBI" id="CHEBI:456216"/>
        <dbReference type="EC" id="2.7.11.1"/>
    </reaction>
</comment>
<dbReference type="RefSeq" id="XP_502534.3">
    <property type="nucleotide sequence ID" value="XM_502534.3"/>
</dbReference>
<evidence type="ECO:0000256" key="4">
    <source>
        <dbReference type="ARBA" id="ARBA00022679"/>
    </source>
</evidence>
<proteinExistence type="inferred from homology"/>
<evidence type="ECO:0000313" key="13">
    <source>
        <dbReference type="EMBL" id="AOW03732.1"/>
    </source>
</evidence>
<dbReference type="AlphaFoldDB" id="A0A1D8NDM7"/>
<organism evidence="13 14">
    <name type="scientific">Yarrowia lipolytica</name>
    <name type="common">Candida lipolytica</name>
    <dbReference type="NCBI Taxonomy" id="4952"/>
    <lineage>
        <taxon>Eukaryota</taxon>
        <taxon>Fungi</taxon>
        <taxon>Dikarya</taxon>
        <taxon>Ascomycota</taxon>
        <taxon>Saccharomycotina</taxon>
        <taxon>Dipodascomycetes</taxon>
        <taxon>Dipodascales</taxon>
        <taxon>Dipodascales incertae sedis</taxon>
        <taxon>Yarrowia</taxon>
    </lineage>
</organism>
<feature type="domain" description="Protein kinase" evidence="12">
    <location>
        <begin position="83"/>
        <end position="336"/>
    </location>
</feature>
<keyword evidence="4" id="KW-0808">Transferase</keyword>
<evidence type="ECO:0000256" key="6">
    <source>
        <dbReference type="ARBA" id="ARBA00022777"/>
    </source>
</evidence>
<dbReference type="InterPro" id="IPR017441">
    <property type="entry name" value="Protein_kinase_ATP_BS"/>
</dbReference>
<reference evidence="13 14" key="1">
    <citation type="journal article" date="2016" name="PLoS ONE">
        <title>Sequence Assembly of Yarrowia lipolytica Strain W29/CLIB89 Shows Transposable Element Diversity.</title>
        <authorList>
            <person name="Magnan C."/>
            <person name="Yu J."/>
            <person name="Chang I."/>
            <person name="Jahn E."/>
            <person name="Kanomata Y."/>
            <person name="Wu J."/>
            <person name="Zeller M."/>
            <person name="Oakes M."/>
            <person name="Baldi P."/>
            <person name="Sandmeyer S."/>
        </authorList>
    </citation>
    <scope>NUCLEOTIDE SEQUENCE [LARGE SCALE GENOMIC DNA]</scope>
    <source>
        <strain evidence="14">CLIB89(W29)</strain>
    </source>
</reference>
<dbReference type="KEGG" id="yli:2910897"/>
<dbReference type="FunFam" id="1.10.510.10:FF:001091">
    <property type="entry name" value="STE family protein kinase"/>
    <property type="match status" value="1"/>
</dbReference>
<feature type="region of interest" description="Disordered" evidence="11">
    <location>
        <begin position="554"/>
        <end position="578"/>
    </location>
</feature>
<dbReference type="PANTHER" id="PTHR48012">
    <property type="entry name" value="STERILE20-LIKE KINASE, ISOFORM B-RELATED"/>
    <property type="match status" value="1"/>
</dbReference>
<dbReference type="SUPFAM" id="SSF56112">
    <property type="entry name" value="Protein kinase-like (PK-like)"/>
    <property type="match status" value="1"/>
</dbReference>
<evidence type="ECO:0000259" key="12">
    <source>
        <dbReference type="PROSITE" id="PS50011"/>
    </source>
</evidence>
<evidence type="ECO:0000256" key="1">
    <source>
        <dbReference type="ARBA" id="ARBA00008874"/>
    </source>
</evidence>
<feature type="compositionally biased region" description="Low complexity" evidence="11">
    <location>
        <begin position="556"/>
        <end position="571"/>
    </location>
</feature>
<name>A0A1D8NDM7_YARLL</name>
<keyword evidence="3" id="KW-0723">Serine/threonine-protein kinase</keyword>
<dbReference type="CDD" id="cd06609">
    <property type="entry name" value="STKc_MST3_like"/>
    <property type="match status" value="1"/>
</dbReference>
<feature type="region of interest" description="Disordered" evidence="11">
    <location>
        <begin position="408"/>
        <end position="449"/>
    </location>
</feature>
<dbReference type="EC" id="2.7.11.1" evidence="2"/>
<dbReference type="GO" id="GO:0004674">
    <property type="term" value="F:protein serine/threonine kinase activity"/>
    <property type="evidence" value="ECO:0007669"/>
    <property type="project" value="UniProtKB-KW"/>
</dbReference>
<dbReference type="VEuPathDB" id="FungiDB:YALI1_D09623g"/>
<feature type="compositionally biased region" description="Basic and acidic residues" evidence="11">
    <location>
        <begin position="416"/>
        <end position="426"/>
    </location>
</feature>
<keyword evidence="5 10" id="KW-0547">Nucleotide-binding</keyword>
<feature type="binding site" evidence="10">
    <location>
        <position position="112"/>
    </location>
    <ligand>
        <name>ATP</name>
        <dbReference type="ChEBI" id="CHEBI:30616"/>
    </ligand>
</feature>
<sequence>MSNHSSSASFSTVLQTINMSPPLRKHRSRFPLFDSVQRVSYSYSSKNSTANPSSANVTGYCDNVLDTDTQDELSKCHNPDEVVALDVVLGKGSFGKVYKGRIRKTNQVCAVKQVNLDEEDDIDEIALEVNFLASLRCPFITEYYGSVVDNRDYTLWILMEYCGGGSCADLIKSQPFREDHIAVVMRDTLRGLEYLHKQRKVHRDIKAANILLTTEGDVKLADFGVSGEMGLSIKKMRSFVGTPYWMAPEVISKAGYDYKADIWSLGITALELADGSPPLSGLSPMKALSVIPDRECPSLPHGNQFTELFREFIDACMCKDPDSRSSATQLLTLKFVRTTKRPSILVPLIQQHHKFVRKLKPAQKRVLNAPPYKGEQTAWDFSSDAPTTPSPLISAASASTFTTAYTDAAEGDEGEEGWKEAEKEQLSEYPQPFNGVSRTPGISHIEIRPDSSLSTALSIHHPEKRARYETPPPSSPVSTVLQTIPVQAESSLRSFQQHAFPPYTPNQSPQRSPSLYPDQKRAQLLSHLMSIEQEYPGISEELLVQVCHSSPRGPYSALSPPISSKSGSSSPGRAGVNAGNRPFGAFHQSGIICPLPRSPLTAATSAASSHMAPQASPLKRTHSVFHKFGSNSPKMATTDTNKEGYYLAPVTPPPGPRCQPSRVDVTQWSER</sequence>
<dbReference type="Gene3D" id="1.10.510.10">
    <property type="entry name" value="Transferase(Phosphotransferase) domain 1"/>
    <property type="match status" value="1"/>
</dbReference>
<evidence type="ECO:0000256" key="3">
    <source>
        <dbReference type="ARBA" id="ARBA00022527"/>
    </source>
</evidence>
<gene>
    <name evidence="13" type="ORF">YALI1_D09623g</name>
</gene>
<dbReference type="GeneID" id="2910897"/>
<evidence type="ECO:0000313" key="14">
    <source>
        <dbReference type="Proteomes" id="UP000182444"/>
    </source>
</evidence>
<dbReference type="OMA" id="TAREMRF"/>
<evidence type="ECO:0000256" key="5">
    <source>
        <dbReference type="ARBA" id="ARBA00022741"/>
    </source>
</evidence>
<accession>A0A1D8NDM7</accession>